<gene>
    <name evidence="1" type="ORF">HE1_00621</name>
</gene>
<sequence length="38" mass="4428">MSARRKTIEVEGNFHGRVLFFCVKYGKISALTFFYVVL</sequence>
<evidence type="ECO:0000313" key="1">
    <source>
        <dbReference type="EMBL" id="GAJ46293.1"/>
    </source>
</evidence>
<reference evidence="1 2" key="1">
    <citation type="journal article" date="2014" name="FEMS Microbiol. Lett.">
        <title>Draft genome sequences of three Holospora species (Holospora obtusa, Holospora undulata, and Holospora elegans), endonuclear symbiotic bacteria of the ciliate Paramecium caudatum.</title>
        <authorList>
            <person name="Dohra H."/>
            <person name="Tanaka K."/>
            <person name="Suzuki T."/>
            <person name="Fujishima M."/>
            <person name="Suzuki H."/>
        </authorList>
    </citation>
    <scope>NUCLEOTIDE SEQUENCE [LARGE SCALE GENOMIC DNA]</scope>
    <source>
        <strain evidence="1 2">E1</strain>
    </source>
</reference>
<proteinExistence type="predicted"/>
<protein>
    <submittedName>
        <fullName evidence="1">Uncharacterized protein</fullName>
    </submittedName>
</protein>
<keyword evidence="2" id="KW-1185">Reference proteome</keyword>
<accession>A0A023DXW6</accession>
<dbReference type="Proteomes" id="UP000024842">
    <property type="component" value="Unassembled WGS sequence"/>
</dbReference>
<dbReference type="EMBL" id="BAUP01000081">
    <property type="protein sequence ID" value="GAJ46293.1"/>
    <property type="molecule type" value="Genomic_DNA"/>
</dbReference>
<dbReference type="AlphaFoldDB" id="A0A023DXW6"/>
<name>A0A023DXW6_9PROT</name>
<evidence type="ECO:0000313" key="2">
    <source>
        <dbReference type="Proteomes" id="UP000024842"/>
    </source>
</evidence>
<organism evidence="1 2">
    <name type="scientific">Holospora elegans E1</name>
    <dbReference type="NCBI Taxonomy" id="1427503"/>
    <lineage>
        <taxon>Bacteria</taxon>
        <taxon>Pseudomonadati</taxon>
        <taxon>Pseudomonadota</taxon>
        <taxon>Alphaproteobacteria</taxon>
        <taxon>Holosporales</taxon>
        <taxon>Holosporaceae</taxon>
        <taxon>Holospora</taxon>
    </lineage>
</organism>
<comment type="caution">
    <text evidence="1">The sequence shown here is derived from an EMBL/GenBank/DDBJ whole genome shotgun (WGS) entry which is preliminary data.</text>
</comment>